<feature type="transmembrane region" description="Helical" evidence="1">
    <location>
        <begin position="96"/>
        <end position="115"/>
    </location>
</feature>
<dbReference type="Proteomes" id="UP000823749">
    <property type="component" value="Chromosome 7"/>
</dbReference>
<evidence type="ECO:0000313" key="3">
    <source>
        <dbReference type="Proteomes" id="UP000823749"/>
    </source>
</evidence>
<reference evidence="2" key="1">
    <citation type="submission" date="2020-08" db="EMBL/GenBank/DDBJ databases">
        <title>Plant Genome Project.</title>
        <authorList>
            <person name="Zhang R.-G."/>
        </authorList>
    </citation>
    <scope>NUCLEOTIDE SEQUENCE</scope>
    <source>
        <strain evidence="2">WSP0</strain>
        <tissue evidence="2">Leaf</tissue>
    </source>
</reference>
<protein>
    <submittedName>
        <fullName evidence="2">Uncharacterized protein</fullName>
    </submittedName>
</protein>
<comment type="caution">
    <text evidence="2">The sequence shown here is derived from an EMBL/GenBank/DDBJ whole genome shotgun (WGS) entry which is preliminary data.</text>
</comment>
<sequence>MSSQGPSLLVPLLMVGGLGLVIFGDTVMAIAEVVIPLLLTGGEEEEEEDEGGNPITIFHTIMLLLLIHLLTVFSPKLNIFSYFNRRSEGSGYDAEGFGLGAVLLLVLFFILYNYFADSSE</sequence>
<organism evidence="2 3">
    <name type="scientific">Rhododendron griersonianum</name>
    <dbReference type="NCBI Taxonomy" id="479676"/>
    <lineage>
        <taxon>Eukaryota</taxon>
        <taxon>Viridiplantae</taxon>
        <taxon>Streptophyta</taxon>
        <taxon>Embryophyta</taxon>
        <taxon>Tracheophyta</taxon>
        <taxon>Spermatophyta</taxon>
        <taxon>Magnoliopsida</taxon>
        <taxon>eudicotyledons</taxon>
        <taxon>Gunneridae</taxon>
        <taxon>Pentapetalae</taxon>
        <taxon>asterids</taxon>
        <taxon>Ericales</taxon>
        <taxon>Ericaceae</taxon>
        <taxon>Ericoideae</taxon>
        <taxon>Rhodoreae</taxon>
        <taxon>Rhododendron</taxon>
    </lineage>
</organism>
<keyword evidence="3" id="KW-1185">Reference proteome</keyword>
<keyword evidence="1" id="KW-1133">Transmembrane helix</keyword>
<gene>
    <name evidence="2" type="ORF">RHGRI_019472</name>
</gene>
<proteinExistence type="predicted"/>
<feature type="transmembrane region" description="Helical" evidence="1">
    <location>
        <begin position="55"/>
        <end position="75"/>
    </location>
</feature>
<evidence type="ECO:0000313" key="2">
    <source>
        <dbReference type="EMBL" id="KAG5538930.1"/>
    </source>
</evidence>
<keyword evidence="1" id="KW-0472">Membrane</keyword>
<evidence type="ECO:0000256" key="1">
    <source>
        <dbReference type="SAM" id="Phobius"/>
    </source>
</evidence>
<dbReference type="EMBL" id="JACTNZ010000007">
    <property type="protein sequence ID" value="KAG5538930.1"/>
    <property type="molecule type" value="Genomic_DNA"/>
</dbReference>
<name>A0AAV6JFL2_9ERIC</name>
<feature type="transmembrane region" description="Helical" evidence="1">
    <location>
        <begin position="12"/>
        <end position="35"/>
    </location>
</feature>
<keyword evidence="1" id="KW-0812">Transmembrane</keyword>
<dbReference type="AlphaFoldDB" id="A0AAV6JFL2"/>
<accession>A0AAV6JFL2</accession>